<keyword evidence="2" id="KW-1185">Reference proteome</keyword>
<evidence type="ECO:0000313" key="1">
    <source>
        <dbReference type="EMBL" id="GAA4053983.1"/>
    </source>
</evidence>
<accession>A0ABP7UVS5</accession>
<dbReference type="Proteomes" id="UP001501469">
    <property type="component" value="Unassembled WGS sequence"/>
</dbReference>
<protein>
    <submittedName>
        <fullName evidence="1">Uncharacterized protein</fullName>
    </submittedName>
</protein>
<gene>
    <name evidence="1" type="ORF">GCM10022409_46290</name>
</gene>
<evidence type="ECO:0000313" key="2">
    <source>
        <dbReference type="Proteomes" id="UP001501469"/>
    </source>
</evidence>
<comment type="caution">
    <text evidence="1">The sequence shown here is derived from an EMBL/GenBank/DDBJ whole genome shotgun (WGS) entry which is preliminary data.</text>
</comment>
<proteinExistence type="predicted"/>
<name>A0ABP7UVS5_9BACT</name>
<sequence length="365" mass="41201">MFSMTTQEETRIIPLHPSAAAIAEEPNQKLADETWRKSIPAQVFLNYFFAINYHIQENDDALGGLQNLPFFRSHSAELNDADVAALTKLLHTSWSTEYALRATAELGDENFLRNALHWTFPQAYHAIWSGLQAFLYTTGVRSNNGQLLRREVGRLVVKNAYPRPVSFYAAGAYGDFSIHRLPLAGYKAGLHIASKEIDAQAQVGQFLRTTRKMKAQWTRAQVQANPNTAIRSQKTGRPLDKWTAAHWQQITWRLGYTTIFDLLGRLRISQTSREIERYVEADIDFGLFHASLLNIVSYLNGVHETYVAKALGLERYRQLVAELPAHLQAGFVQERLRTRVEPVLAPTPPSAPAINAEAPEYRLAA</sequence>
<organism evidence="1 2">
    <name type="scientific">Hymenobacter glaciei</name>
    <dbReference type="NCBI Taxonomy" id="877209"/>
    <lineage>
        <taxon>Bacteria</taxon>
        <taxon>Pseudomonadati</taxon>
        <taxon>Bacteroidota</taxon>
        <taxon>Cytophagia</taxon>
        <taxon>Cytophagales</taxon>
        <taxon>Hymenobacteraceae</taxon>
        <taxon>Hymenobacter</taxon>
    </lineage>
</organism>
<reference evidence="2" key="1">
    <citation type="journal article" date="2019" name="Int. J. Syst. Evol. Microbiol.">
        <title>The Global Catalogue of Microorganisms (GCM) 10K type strain sequencing project: providing services to taxonomists for standard genome sequencing and annotation.</title>
        <authorList>
            <consortium name="The Broad Institute Genomics Platform"/>
            <consortium name="The Broad Institute Genome Sequencing Center for Infectious Disease"/>
            <person name="Wu L."/>
            <person name="Ma J."/>
        </authorList>
    </citation>
    <scope>NUCLEOTIDE SEQUENCE [LARGE SCALE GENOMIC DNA]</scope>
    <source>
        <strain evidence="2">JCM 17225</strain>
    </source>
</reference>
<dbReference type="EMBL" id="BAABDK010000034">
    <property type="protein sequence ID" value="GAA4053983.1"/>
    <property type="molecule type" value="Genomic_DNA"/>
</dbReference>